<keyword evidence="2" id="KW-1185">Reference proteome</keyword>
<evidence type="ECO:0000313" key="2">
    <source>
        <dbReference type="Proteomes" id="UP000518752"/>
    </source>
</evidence>
<gene>
    <name evidence="1" type="ORF">D9757_014944</name>
</gene>
<dbReference type="AlphaFoldDB" id="A0A8H5CVL3"/>
<proteinExistence type="predicted"/>
<reference evidence="1 2" key="1">
    <citation type="journal article" date="2020" name="ISME J.">
        <title>Uncovering the hidden diversity of litter-decomposition mechanisms in mushroom-forming fungi.</title>
        <authorList>
            <person name="Floudas D."/>
            <person name="Bentzer J."/>
            <person name="Ahren D."/>
            <person name="Johansson T."/>
            <person name="Persson P."/>
            <person name="Tunlid A."/>
        </authorList>
    </citation>
    <scope>NUCLEOTIDE SEQUENCE [LARGE SCALE GENOMIC DNA]</scope>
    <source>
        <strain evidence="1 2">CBS 406.79</strain>
    </source>
</reference>
<name>A0A8H5CVL3_9AGAR</name>
<accession>A0A8H5CVL3</accession>
<protein>
    <submittedName>
        <fullName evidence="1">Uncharacterized protein</fullName>
    </submittedName>
</protein>
<dbReference type="EMBL" id="JAACJN010000329">
    <property type="protein sequence ID" value="KAF5347873.1"/>
    <property type="molecule type" value="Genomic_DNA"/>
</dbReference>
<sequence length="159" mass="17979">MLLGGFLLTQDEARLFLRRAASAPNASVSAIALDLQKVLNPVNLMLELVTWPDFSYSDKPEDTSYILPTRAANFSELQFTLVGKKYSHLPQFRAREREQDVLKILRVLGLEMKDPKFITVFNHEHAISQVPAVPSWVQAPWPPRYNRGVTQSSDVKVTA</sequence>
<dbReference type="Proteomes" id="UP000518752">
    <property type="component" value="Unassembled WGS sequence"/>
</dbReference>
<organism evidence="1 2">
    <name type="scientific">Collybiopsis confluens</name>
    <dbReference type="NCBI Taxonomy" id="2823264"/>
    <lineage>
        <taxon>Eukaryota</taxon>
        <taxon>Fungi</taxon>
        <taxon>Dikarya</taxon>
        <taxon>Basidiomycota</taxon>
        <taxon>Agaricomycotina</taxon>
        <taxon>Agaricomycetes</taxon>
        <taxon>Agaricomycetidae</taxon>
        <taxon>Agaricales</taxon>
        <taxon>Marasmiineae</taxon>
        <taxon>Omphalotaceae</taxon>
        <taxon>Collybiopsis</taxon>
    </lineage>
</organism>
<evidence type="ECO:0000313" key="1">
    <source>
        <dbReference type="EMBL" id="KAF5347873.1"/>
    </source>
</evidence>
<comment type="caution">
    <text evidence="1">The sequence shown here is derived from an EMBL/GenBank/DDBJ whole genome shotgun (WGS) entry which is preliminary data.</text>
</comment>